<feature type="domain" description="SnoaL-like" evidence="1">
    <location>
        <begin position="17"/>
        <end position="121"/>
    </location>
</feature>
<dbReference type="AlphaFoldDB" id="A0A4D7QUU9"/>
<reference evidence="2 3" key="1">
    <citation type="submission" date="2019-04" db="EMBL/GenBank/DDBJ databases">
        <title>Phreatobacter aquaticus sp. nov.</title>
        <authorList>
            <person name="Choi A."/>
            <person name="Baek K."/>
        </authorList>
    </citation>
    <scope>NUCLEOTIDE SEQUENCE [LARGE SCALE GENOMIC DNA]</scope>
    <source>
        <strain evidence="2 3">NMCR1094</strain>
    </source>
</reference>
<dbReference type="OrthoDB" id="8451859at2"/>
<gene>
    <name evidence="2" type="ORF">E8L99_19280</name>
</gene>
<dbReference type="RefSeq" id="WP_137101070.1">
    <property type="nucleotide sequence ID" value="NZ_CP039865.1"/>
</dbReference>
<accession>A0A4D7QUU9</accession>
<dbReference type="Gene3D" id="3.10.450.50">
    <property type="match status" value="1"/>
</dbReference>
<dbReference type="KEGG" id="paqt:E8L99_19280"/>
<dbReference type="EMBL" id="CP039865">
    <property type="protein sequence ID" value="QCK87742.1"/>
    <property type="molecule type" value="Genomic_DNA"/>
</dbReference>
<keyword evidence="3" id="KW-1185">Reference proteome</keyword>
<dbReference type="Proteomes" id="UP000298588">
    <property type="component" value="Chromosome"/>
</dbReference>
<organism evidence="2 3">
    <name type="scientific">Phreatobacter aquaticus</name>
    <dbReference type="NCBI Taxonomy" id="2570229"/>
    <lineage>
        <taxon>Bacteria</taxon>
        <taxon>Pseudomonadati</taxon>
        <taxon>Pseudomonadota</taxon>
        <taxon>Alphaproteobacteria</taxon>
        <taxon>Hyphomicrobiales</taxon>
        <taxon>Phreatobacteraceae</taxon>
        <taxon>Phreatobacter</taxon>
    </lineage>
</organism>
<proteinExistence type="predicted"/>
<dbReference type="InterPro" id="IPR032710">
    <property type="entry name" value="NTF2-like_dom_sf"/>
</dbReference>
<sequence>MTAKLVHSGLSIREKLRQVYNDLRNGRTDYVTSFCTEDCVFTILGNPLLNPYAGTWKGRHNIVRAHQAYFAELKPIDMLVEDMLTNDDKAMVHLHVTSEHVRSGMLIESERCDIISVRDGLAYNIKCFFNSEATAIQMATAPVNPQKH</sequence>
<evidence type="ECO:0000259" key="1">
    <source>
        <dbReference type="Pfam" id="PF12680"/>
    </source>
</evidence>
<dbReference type="SUPFAM" id="SSF54427">
    <property type="entry name" value="NTF2-like"/>
    <property type="match status" value="1"/>
</dbReference>
<dbReference type="InterPro" id="IPR037401">
    <property type="entry name" value="SnoaL-like"/>
</dbReference>
<evidence type="ECO:0000313" key="2">
    <source>
        <dbReference type="EMBL" id="QCK87742.1"/>
    </source>
</evidence>
<name>A0A4D7QUU9_9HYPH</name>
<protein>
    <submittedName>
        <fullName evidence="2">Nuclear transport factor 2 family protein</fullName>
    </submittedName>
</protein>
<dbReference type="Pfam" id="PF12680">
    <property type="entry name" value="SnoaL_2"/>
    <property type="match status" value="1"/>
</dbReference>
<evidence type="ECO:0000313" key="3">
    <source>
        <dbReference type="Proteomes" id="UP000298588"/>
    </source>
</evidence>